<dbReference type="Proteomes" id="UP000522864">
    <property type="component" value="Unassembled WGS sequence"/>
</dbReference>
<dbReference type="Pfam" id="PF20453">
    <property type="entry name" value="DUF6707"/>
    <property type="match status" value="1"/>
</dbReference>
<sequence length="204" mass="23244">MKLTDVLEILSQGDSPVATYLEKIPSKFTKSSKLRLEAFSKLAYVLYVTKEKEQAKFIVDRLAEVPFENNYDYWEWVESALVLKGLLAKESNETSAYDSALASVLEAMNSGSELQVKVKLSVHNRFLEGETLDDEKIRFYADKGDAIAECNERIILLITLLKLKFFDTEASYPVEKIEHEITEQTDRINSLISTVGLFKITPFK</sequence>
<dbReference type="AlphaFoldDB" id="A0A7Y7WSJ0"/>
<organism evidence="1 2">
    <name type="scientific">Pseudomonas gingeri</name>
    <dbReference type="NCBI Taxonomy" id="117681"/>
    <lineage>
        <taxon>Bacteria</taxon>
        <taxon>Pseudomonadati</taxon>
        <taxon>Pseudomonadota</taxon>
        <taxon>Gammaproteobacteria</taxon>
        <taxon>Pseudomonadales</taxon>
        <taxon>Pseudomonadaceae</taxon>
        <taxon>Pseudomonas</taxon>
    </lineage>
</organism>
<proteinExistence type="predicted"/>
<evidence type="ECO:0000313" key="2">
    <source>
        <dbReference type="Proteomes" id="UP000522864"/>
    </source>
</evidence>
<name>A0A7Y7WSJ0_9PSED</name>
<accession>A0A7Y7WSJ0</accession>
<evidence type="ECO:0000313" key="1">
    <source>
        <dbReference type="EMBL" id="NWB85932.1"/>
    </source>
</evidence>
<dbReference type="InterPro" id="IPR046553">
    <property type="entry name" value="DUF6707"/>
</dbReference>
<dbReference type="RefSeq" id="WP_177100746.1">
    <property type="nucleotide sequence ID" value="NZ_JACAQA010000009.1"/>
</dbReference>
<reference evidence="1 2" key="1">
    <citation type="submission" date="2020-04" db="EMBL/GenBank/DDBJ databases">
        <title>Molecular characterization of pseudomonads from Agaricus bisporus reveal novel blotch 2 pathogens in Western Europe.</title>
        <authorList>
            <person name="Taparia T."/>
            <person name="Krijger M."/>
            <person name="Haynes E."/>
            <person name="Elpinstone J.G."/>
            <person name="Noble R."/>
            <person name="Van Der Wolf J."/>
        </authorList>
    </citation>
    <scope>NUCLEOTIDE SEQUENCE [LARGE SCALE GENOMIC DNA]</scope>
    <source>
        <strain evidence="1 2">G9001</strain>
    </source>
</reference>
<dbReference type="EMBL" id="JACAQA010000009">
    <property type="protein sequence ID" value="NWB85932.1"/>
    <property type="molecule type" value="Genomic_DNA"/>
</dbReference>
<gene>
    <name evidence="1" type="ORF">HX830_13710</name>
</gene>
<protein>
    <submittedName>
        <fullName evidence="1">Uncharacterized protein</fullName>
    </submittedName>
</protein>
<comment type="caution">
    <text evidence="1">The sequence shown here is derived from an EMBL/GenBank/DDBJ whole genome shotgun (WGS) entry which is preliminary data.</text>
</comment>